<dbReference type="InterPro" id="IPR010987">
    <property type="entry name" value="Glutathione-S-Trfase_C-like"/>
</dbReference>
<evidence type="ECO:0000259" key="2">
    <source>
        <dbReference type="PROSITE" id="PS50404"/>
    </source>
</evidence>
<feature type="domain" description="GST N-terminal" evidence="2">
    <location>
        <begin position="486"/>
        <end position="564"/>
    </location>
</feature>
<dbReference type="Gene3D" id="1.20.1050.10">
    <property type="match status" value="1"/>
</dbReference>
<dbReference type="InterPro" id="IPR036282">
    <property type="entry name" value="Glutathione-S-Trfase_C_sf"/>
</dbReference>
<dbReference type="SFLD" id="SFLDG00358">
    <property type="entry name" value="Main_(cytGST)"/>
    <property type="match status" value="1"/>
</dbReference>
<dbReference type="GO" id="GO:0005737">
    <property type="term" value="C:cytoplasm"/>
    <property type="evidence" value="ECO:0007669"/>
    <property type="project" value="TreeGrafter"/>
</dbReference>
<proteinExistence type="predicted"/>
<name>A0A6G1GVH3_9PEZI</name>
<dbReference type="OrthoDB" id="4951845at2759"/>
<feature type="compositionally biased region" description="Polar residues" evidence="1">
    <location>
        <begin position="1"/>
        <end position="14"/>
    </location>
</feature>
<dbReference type="SFLD" id="SFLDS00019">
    <property type="entry name" value="Glutathione_Transferase_(cytos"/>
    <property type="match status" value="1"/>
</dbReference>
<dbReference type="InterPro" id="IPR036249">
    <property type="entry name" value="Thioredoxin-like_sf"/>
</dbReference>
<evidence type="ECO:0000259" key="3">
    <source>
        <dbReference type="PROSITE" id="PS50405"/>
    </source>
</evidence>
<dbReference type="Pfam" id="PF13410">
    <property type="entry name" value="GST_C_2"/>
    <property type="match status" value="1"/>
</dbReference>
<dbReference type="CDD" id="cd00570">
    <property type="entry name" value="GST_N_family"/>
    <property type="match status" value="1"/>
</dbReference>
<feature type="region of interest" description="Disordered" evidence="1">
    <location>
        <begin position="295"/>
        <end position="316"/>
    </location>
</feature>
<evidence type="ECO:0008006" key="6">
    <source>
        <dbReference type="Google" id="ProtNLM"/>
    </source>
</evidence>
<dbReference type="PROSITE" id="PS50405">
    <property type="entry name" value="GST_CTER"/>
    <property type="match status" value="1"/>
</dbReference>
<dbReference type="Gene3D" id="3.40.30.10">
    <property type="entry name" value="Glutaredoxin"/>
    <property type="match status" value="1"/>
</dbReference>
<sequence>MDALSQQQQRNNGHLSLPRSLPSALPNSQPSPADFLQGIGHALPTPQQQPQLYPAADFHTFAEQNALFQQQQQQPQQRYDHVLDGVGVDLSGLQIPPQSFAGGFQLAPSAGQTQLQQHGQLQHQMHISTGPGMNTSSPGSVPGAFQHHLLGRGQAQRAQNQLIPPHESTSVPTPTSATNPKFSGAERPRKRMRVEVQPNPVERHPPGADQPRQDTGTEQPKKRELGVHFQGLQTVEDPVDLEKWRNILFEVDELVGMSEEEFQIYFPHIDNVYSHRSSQPHKRAPFISHYYDCRLKGRPPGTKKDPNKKSRKRVSRKKNLCDVKIRITEFLPSATQGDVQNFLIQQPGMAPKLDAVSQVMQTGNCRLPSAEYASGQMSEADILATIKNVFRIDNVDKTKPLVADGLSRFYTIQRVNGNGANGKNNGVTGRHRHDLEESDNIKKNSVQRHFLSFHKEKRTQTQDKKTYHKKATGNAWNTVKAHSKEDSLKLFGSCFCPFVQRVWISLEMKQIPYQYIEVDPYKKPQSLLEVNPRGLVPALRHGDWGCYESTVLMEYLEDLDAGKPLLPPNAQIRANSRLWADHVNRHVIPTFYRLLQSQDTSTQLQHASDLKTEIQKLVEAADATGPFFLGAKMSFVDVQIAPWIIRLNRVLTPYRGWPEPEEGSRWAKWVQAIETEASVKATTSEDGLYLDSYQRYAENRPDTSQLAEAVNSGRGLP</sequence>
<dbReference type="InterPro" id="IPR004045">
    <property type="entry name" value="Glutathione_S-Trfase_N"/>
</dbReference>
<accession>A0A6G1GVH3</accession>
<gene>
    <name evidence="4" type="ORF">K402DRAFT_395501</name>
</gene>
<evidence type="ECO:0000313" key="4">
    <source>
        <dbReference type="EMBL" id="KAF1984812.1"/>
    </source>
</evidence>
<dbReference type="EMBL" id="ML977166">
    <property type="protein sequence ID" value="KAF1984812.1"/>
    <property type="molecule type" value="Genomic_DNA"/>
</dbReference>
<dbReference type="Pfam" id="PF13417">
    <property type="entry name" value="GST_N_3"/>
    <property type="match status" value="1"/>
</dbReference>
<evidence type="ECO:0000256" key="1">
    <source>
        <dbReference type="SAM" id="MobiDB-lite"/>
    </source>
</evidence>
<dbReference type="InterPro" id="IPR040079">
    <property type="entry name" value="Glutathione_S-Trfase"/>
</dbReference>
<feature type="domain" description="GST C-terminal" evidence="3">
    <location>
        <begin position="569"/>
        <end position="705"/>
    </location>
</feature>
<dbReference type="SUPFAM" id="SSF52833">
    <property type="entry name" value="Thioredoxin-like"/>
    <property type="match status" value="1"/>
</dbReference>
<reference evidence="4" key="1">
    <citation type="journal article" date="2020" name="Stud. Mycol.">
        <title>101 Dothideomycetes genomes: a test case for predicting lifestyles and emergence of pathogens.</title>
        <authorList>
            <person name="Haridas S."/>
            <person name="Albert R."/>
            <person name="Binder M."/>
            <person name="Bloem J."/>
            <person name="Labutti K."/>
            <person name="Salamov A."/>
            <person name="Andreopoulos B."/>
            <person name="Baker S."/>
            <person name="Barry K."/>
            <person name="Bills G."/>
            <person name="Bluhm B."/>
            <person name="Cannon C."/>
            <person name="Castanera R."/>
            <person name="Culley D."/>
            <person name="Daum C."/>
            <person name="Ezra D."/>
            <person name="Gonzalez J."/>
            <person name="Henrissat B."/>
            <person name="Kuo A."/>
            <person name="Liang C."/>
            <person name="Lipzen A."/>
            <person name="Lutzoni F."/>
            <person name="Magnuson J."/>
            <person name="Mondo S."/>
            <person name="Nolan M."/>
            <person name="Ohm R."/>
            <person name="Pangilinan J."/>
            <person name="Park H.-J."/>
            <person name="Ramirez L."/>
            <person name="Alfaro M."/>
            <person name="Sun H."/>
            <person name="Tritt A."/>
            <person name="Yoshinaga Y."/>
            <person name="Zwiers L.-H."/>
            <person name="Turgeon B."/>
            <person name="Goodwin S."/>
            <person name="Spatafora J."/>
            <person name="Crous P."/>
            <person name="Grigoriev I."/>
        </authorList>
    </citation>
    <scope>NUCLEOTIDE SEQUENCE</scope>
    <source>
        <strain evidence="4">CBS 113979</strain>
    </source>
</reference>
<feature type="region of interest" description="Disordered" evidence="1">
    <location>
        <begin position="1"/>
        <end position="49"/>
    </location>
</feature>
<feature type="compositionally biased region" description="Polar residues" evidence="1">
    <location>
        <begin position="164"/>
        <end position="181"/>
    </location>
</feature>
<dbReference type="PROSITE" id="PS50404">
    <property type="entry name" value="GST_NTER"/>
    <property type="match status" value="1"/>
</dbReference>
<feature type="region of interest" description="Disordered" evidence="1">
    <location>
        <begin position="164"/>
        <end position="224"/>
    </location>
</feature>
<dbReference type="InterPro" id="IPR050983">
    <property type="entry name" value="GST_Omega/HSP26"/>
</dbReference>
<organism evidence="4 5">
    <name type="scientific">Aulographum hederae CBS 113979</name>
    <dbReference type="NCBI Taxonomy" id="1176131"/>
    <lineage>
        <taxon>Eukaryota</taxon>
        <taxon>Fungi</taxon>
        <taxon>Dikarya</taxon>
        <taxon>Ascomycota</taxon>
        <taxon>Pezizomycotina</taxon>
        <taxon>Dothideomycetes</taxon>
        <taxon>Pleosporomycetidae</taxon>
        <taxon>Aulographales</taxon>
        <taxon>Aulographaceae</taxon>
    </lineage>
</organism>
<protein>
    <recommendedName>
        <fullName evidence="6">Glutathione transferase</fullName>
    </recommendedName>
</protein>
<dbReference type="Proteomes" id="UP000800041">
    <property type="component" value="Unassembled WGS sequence"/>
</dbReference>
<evidence type="ECO:0000313" key="5">
    <source>
        <dbReference type="Proteomes" id="UP000800041"/>
    </source>
</evidence>
<dbReference type="CDD" id="cd00299">
    <property type="entry name" value="GST_C_family"/>
    <property type="match status" value="1"/>
</dbReference>
<dbReference type="SUPFAM" id="SSF47616">
    <property type="entry name" value="GST C-terminal domain-like"/>
    <property type="match status" value="1"/>
</dbReference>
<keyword evidence="5" id="KW-1185">Reference proteome</keyword>
<dbReference type="PANTHER" id="PTHR43968:SF6">
    <property type="entry name" value="GLUTATHIONE S-TRANSFERASE OMEGA"/>
    <property type="match status" value="1"/>
</dbReference>
<dbReference type="AlphaFoldDB" id="A0A6G1GVH3"/>
<dbReference type="PANTHER" id="PTHR43968">
    <property type="match status" value="1"/>
</dbReference>
<feature type="compositionally biased region" description="Low complexity" evidence="1">
    <location>
        <begin position="15"/>
        <end position="28"/>
    </location>
</feature>